<sequence length="122" mass="14024">MEPIEKLQEKLSAFAKDRDWEQFHSPKNLAIALSVEASELLEHFQWLSTDASERKCLSDATIKEVENEIADVFLYLLRLSDRLEVNIVDAAENKLAINAKKYPISLSKGNAVKHSRRIREEK</sequence>
<dbReference type="GO" id="GO:0047429">
    <property type="term" value="F:nucleoside triphosphate diphosphatase activity"/>
    <property type="evidence" value="ECO:0007669"/>
    <property type="project" value="InterPro"/>
</dbReference>
<dbReference type="PANTHER" id="PTHR46523">
    <property type="entry name" value="DCTP PYROPHOSPHATASE 1"/>
    <property type="match status" value="1"/>
</dbReference>
<dbReference type="PIRSF" id="PIRSF029826">
    <property type="entry name" value="UCP029826_pph"/>
    <property type="match status" value="1"/>
</dbReference>
<protein>
    <submittedName>
        <fullName evidence="1">NTP pyrophosphatase, house-cleaning of non-canonical NTPs</fullName>
    </submittedName>
</protein>
<dbReference type="Pfam" id="PF12643">
    <property type="entry name" value="MazG-like"/>
    <property type="match status" value="1"/>
</dbReference>
<accession>A0A1I6HSM3</accession>
<dbReference type="CDD" id="cd11537">
    <property type="entry name" value="NTP-PPase_RS21-C6_like"/>
    <property type="match status" value="1"/>
</dbReference>
<dbReference type="STRING" id="650891.SAMN05216203_1502"/>
<keyword evidence="2" id="KW-1185">Reference proteome</keyword>
<dbReference type="GO" id="GO:0009143">
    <property type="term" value="P:nucleoside triphosphate catabolic process"/>
    <property type="evidence" value="ECO:0007669"/>
    <property type="project" value="InterPro"/>
</dbReference>
<organism evidence="1 2">
    <name type="scientific">Marinobacter daqiaonensis</name>
    <dbReference type="NCBI Taxonomy" id="650891"/>
    <lineage>
        <taxon>Bacteria</taxon>
        <taxon>Pseudomonadati</taxon>
        <taxon>Pseudomonadota</taxon>
        <taxon>Gammaproteobacteria</taxon>
        <taxon>Pseudomonadales</taxon>
        <taxon>Marinobacteraceae</taxon>
        <taxon>Marinobacter</taxon>
    </lineage>
</organism>
<proteinExistence type="predicted"/>
<reference evidence="1 2" key="1">
    <citation type="submission" date="2016-10" db="EMBL/GenBank/DDBJ databases">
        <authorList>
            <person name="de Groot N.N."/>
        </authorList>
    </citation>
    <scope>NUCLEOTIDE SEQUENCE [LARGE SCALE GENOMIC DNA]</scope>
    <source>
        <strain evidence="1 2">CGMCC 1.9167</strain>
    </source>
</reference>
<dbReference type="InterPro" id="IPR025984">
    <property type="entry name" value="DCTPP"/>
</dbReference>
<dbReference type="Gene3D" id="1.10.287.1080">
    <property type="entry name" value="MazG-like"/>
    <property type="match status" value="1"/>
</dbReference>
<dbReference type="RefSeq" id="WP_092010302.1">
    <property type="nucleotide sequence ID" value="NZ_FOYW01000001.1"/>
</dbReference>
<dbReference type="SUPFAM" id="SSF101386">
    <property type="entry name" value="all-alpha NTP pyrophosphatases"/>
    <property type="match status" value="1"/>
</dbReference>
<dbReference type="AlphaFoldDB" id="A0A1I6HSM3"/>
<dbReference type="OrthoDB" id="9791898at2"/>
<dbReference type="EMBL" id="FOYW01000001">
    <property type="protein sequence ID" value="SFR57462.1"/>
    <property type="molecule type" value="Genomic_DNA"/>
</dbReference>
<gene>
    <name evidence="1" type="ORF">SAMN05216203_1502</name>
</gene>
<evidence type="ECO:0000313" key="2">
    <source>
        <dbReference type="Proteomes" id="UP000198644"/>
    </source>
</evidence>
<dbReference type="Proteomes" id="UP000198644">
    <property type="component" value="Unassembled WGS sequence"/>
</dbReference>
<dbReference type="InterPro" id="IPR052555">
    <property type="entry name" value="dCTP_Pyrophosphatase"/>
</dbReference>
<evidence type="ECO:0000313" key="1">
    <source>
        <dbReference type="EMBL" id="SFR57462.1"/>
    </source>
</evidence>
<name>A0A1I6HSM3_9GAMM</name>
<dbReference type="PANTHER" id="PTHR46523:SF1">
    <property type="entry name" value="DCTP PYROPHOSPHATASE 1"/>
    <property type="match status" value="1"/>
</dbReference>